<name>A0A8D8QLV1_9HEMI</name>
<protein>
    <submittedName>
        <fullName evidence="2">Uncharacterized protein</fullName>
    </submittedName>
</protein>
<keyword evidence="1" id="KW-0472">Membrane</keyword>
<feature type="transmembrane region" description="Helical" evidence="1">
    <location>
        <begin position="74"/>
        <end position="101"/>
    </location>
</feature>
<feature type="transmembrane region" description="Helical" evidence="1">
    <location>
        <begin position="33"/>
        <end position="53"/>
    </location>
</feature>
<keyword evidence="1" id="KW-0812">Transmembrane</keyword>
<sequence>MIFGPNFFGHFGSFGRSQLICYSRLLLSYHLKYTLTVLGLTVHDIYVMLLTLTHTNIQTDYGLKITFLVFYCRVHTLVILDMSVFVEFRFMLLFIHTVLLYS</sequence>
<reference evidence="2" key="1">
    <citation type="submission" date="2021-05" db="EMBL/GenBank/DDBJ databases">
        <authorList>
            <person name="Alioto T."/>
            <person name="Alioto T."/>
            <person name="Gomez Garrido J."/>
        </authorList>
    </citation>
    <scope>NUCLEOTIDE SEQUENCE</scope>
</reference>
<dbReference type="AlphaFoldDB" id="A0A8D8QLV1"/>
<evidence type="ECO:0000256" key="1">
    <source>
        <dbReference type="SAM" id="Phobius"/>
    </source>
</evidence>
<proteinExistence type="predicted"/>
<dbReference type="EMBL" id="HBUF01086140">
    <property type="protein sequence ID" value="CAG6634390.1"/>
    <property type="molecule type" value="Transcribed_RNA"/>
</dbReference>
<keyword evidence="1" id="KW-1133">Transmembrane helix</keyword>
<evidence type="ECO:0000313" key="2">
    <source>
        <dbReference type="EMBL" id="CAG6634390.1"/>
    </source>
</evidence>
<accession>A0A8D8QLV1</accession>
<organism evidence="2">
    <name type="scientific">Cacopsylla melanoneura</name>
    <dbReference type="NCBI Taxonomy" id="428564"/>
    <lineage>
        <taxon>Eukaryota</taxon>
        <taxon>Metazoa</taxon>
        <taxon>Ecdysozoa</taxon>
        <taxon>Arthropoda</taxon>
        <taxon>Hexapoda</taxon>
        <taxon>Insecta</taxon>
        <taxon>Pterygota</taxon>
        <taxon>Neoptera</taxon>
        <taxon>Paraneoptera</taxon>
        <taxon>Hemiptera</taxon>
        <taxon>Sternorrhyncha</taxon>
        <taxon>Psylloidea</taxon>
        <taxon>Psyllidae</taxon>
        <taxon>Psyllinae</taxon>
        <taxon>Cacopsylla</taxon>
    </lineage>
</organism>